<dbReference type="Proteomes" id="UP000009374">
    <property type="component" value="Unassembled WGS sequence"/>
</dbReference>
<reference evidence="2 3" key="1">
    <citation type="journal article" date="2009" name="Appl. Environ. Microbiol.">
        <title>Community genomic and proteomic analyses of chemoautotrophic iron-oxidizing "Leptospirillum rubarum" (Group II) and "Leptospirillum ferrodiazotrophum" (Group III) bacteria in acid mine drainage biofilms.</title>
        <authorList>
            <person name="Goltsman D.S."/>
            <person name="Denef V.J."/>
            <person name="Singer S.W."/>
            <person name="VerBerkmoes N.C."/>
            <person name="Lefsrud M."/>
            <person name="Mueller R.S."/>
            <person name="Dick G.J."/>
            <person name="Sun C.L."/>
            <person name="Wheeler K.E."/>
            <person name="Zemla A."/>
            <person name="Baker B.J."/>
            <person name="Hauser L."/>
            <person name="Land M."/>
            <person name="Shah M.B."/>
            <person name="Thelen M.P."/>
            <person name="Hettich R.L."/>
            <person name="Banfield J.F."/>
        </authorList>
    </citation>
    <scope>NUCLEOTIDE SEQUENCE [LARGE SCALE GENOMIC DNA]</scope>
</reference>
<dbReference type="GO" id="GO:0005886">
    <property type="term" value="C:plasma membrane"/>
    <property type="evidence" value="ECO:0007669"/>
    <property type="project" value="TreeGrafter"/>
</dbReference>
<dbReference type="PANTHER" id="PTHR30627:SF2">
    <property type="entry name" value="PEPTIDOGLYCAN D,D-TRANSPEPTIDASE MRDA"/>
    <property type="match status" value="1"/>
</dbReference>
<proteinExistence type="predicted"/>
<evidence type="ECO:0000259" key="1">
    <source>
        <dbReference type="Pfam" id="PF00905"/>
    </source>
</evidence>
<keyword evidence="3" id="KW-1185">Reference proteome</keyword>
<dbReference type="Pfam" id="PF00905">
    <property type="entry name" value="Transpeptidase"/>
    <property type="match status" value="1"/>
</dbReference>
<evidence type="ECO:0000313" key="2">
    <source>
        <dbReference type="EMBL" id="EES53088.1"/>
    </source>
</evidence>
<dbReference type="InterPro" id="IPR001460">
    <property type="entry name" value="PCN-bd_Tpept"/>
</dbReference>
<gene>
    <name evidence="2" type="ORF">UBAL3_80420038</name>
</gene>
<dbReference type="Gene3D" id="3.40.710.10">
    <property type="entry name" value="DD-peptidase/beta-lactamase superfamily"/>
    <property type="match status" value="1"/>
</dbReference>
<dbReference type="InterPro" id="IPR050515">
    <property type="entry name" value="Beta-lactam/transpept"/>
</dbReference>
<feature type="domain" description="Penicillin-binding protein transpeptidase" evidence="1">
    <location>
        <begin position="150"/>
        <end position="428"/>
    </location>
</feature>
<protein>
    <submittedName>
        <fullName evidence="2">Penicillin-binding protein, transpeptidase</fullName>
    </submittedName>
</protein>
<dbReference type="InterPro" id="IPR012338">
    <property type="entry name" value="Beta-lactam/transpept-like"/>
</dbReference>
<evidence type="ECO:0000313" key="3">
    <source>
        <dbReference type="Proteomes" id="UP000009374"/>
    </source>
</evidence>
<dbReference type="GO" id="GO:0008658">
    <property type="term" value="F:penicillin binding"/>
    <property type="evidence" value="ECO:0007669"/>
    <property type="project" value="InterPro"/>
</dbReference>
<name>C6HWB0_9BACT</name>
<accession>C6HWB0</accession>
<sequence length="460" mass="51088">MPDPISRALLNRVFILLLLSAGLYHLPEAIQSLRLTIDKTSNMFSKDAKAASNDPTSTIARINEAKGITASFPSLFDEDPSFLTKDKVPVIRLDGKNPVLIEGFLPHFSTIENGRYVTHLDGGYTVVWTVDPNLQERIGKYIQAHRVPYGVFVAANPKNGRLIAFWGSRYKSFDPELLEKATYPAASLFKIITSTDALSHHRITPNTRIHFRGCLYCIGPAYWKSNRRRDRLEFTVAEALGKSINTVFAKIALKYLTPEDLRQTATRYGFNRTIDSDIPIDPSHANIPDDLNGFAFASAGFGDVAISPIHAAMIAASLSNDGVMMRPHLIERITDRKGNILYQDTATYLFPVATPQISHTMIKMMRSTVVKGTGRRAFFRWRSNPRLRNVLVAGKTGTLTGKNPAGHYEWFIGTASNESPTIAVAALTIDQGIWTIKGPDIASKGMFTFFNEKPTQRVPG</sequence>
<dbReference type="AlphaFoldDB" id="C6HWB0"/>
<dbReference type="GO" id="GO:0071972">
    <property type="term" value="F:peptidoglycan L,D-transpeptidase activity"/>
    <property type="evidence" value="ECO:0007669"/>
    <property type="project" value="TreeGrafter"/>
</dbReference>
<dbReference type="PANTHER" id="PTHR30627">
    <property type="entry name" value="PEPTIDOGLYCAN D,D-TRANSPEPTIDASE"/>
    <property type="match status" value="1"/>
</dbReference>
<dbReference type="GO" id="GO:0071555">
    <property type="term" value="P:cell wall organization"/>
    <property type="evidence" value="ECO:0007669"/>
    <property type="project" value="TreeGrafter"/>
</dbReference>
<dbReference type="EMBL" id="GG693869">
    <property type="protein sequence ID" value="EES53088.1"/>
    <property type="molecule type" value="Genomic_DNA"/>
</dbReference>
<dbReference type="SUPFAM" id="SSF56601">
    <property type="entry name" value="beta-lactamase/transpeptidase-like"/>
    <property type="match status" value="1"/>
</dbReference>
<organism evidence="2 3">
    <name type="scientific">Leptospirillum ferrodiazotrophum</name>
    <dbReference type="NCBI Taxonomy" id="412449"/>
    <lineage>
        <taxon>Bacteria</taxon>
        <taxon>Pseudomonadati</taxon>
        <taxon>Nitrospirota</taxon>
        <taxon>Nitrospiria</taxon>
        <taxon>Nitrospirales</taxon>
        <taxon>Nitrospiraceae</taxon>
        <taxon>Leptospirillum</taxon>
    </lineage>
</organism>